<sequence length="89" mass="10309">MAFNDVDFCLRAHTAGYDNLLLSDVTITHHESLSRGEDDSPIKTARFAAECKVMHHRWQHYIYRDPYWNPLLSLIEEQPMLEVALPPVA</sequence>
<gene>
    <name evidence="1" type="ORF">IMCC3135_07885</name>
</gene>
<evidence type="ECO:0000313" key="2">
    <source>
        <dbReference type="Proteomes" id="UP000250079"/>
    </source>
</evidence>
<dbReference type="RefSeq" id="WP_088917087.1">
    <property type="nucleotide sequence ID" value="NZ_CP018632.1"/>
</dbReference>
<dbReference type="SUPFAM" id="SSF53448">
    <property type="entry name" value="Nucleotide-diphospho-sugar transferases"/>
    <property type="match status" value="1"/>
</dbReference>
<reference evidence="1 2" key="1">
    <citation type="submission" date="2016-12" db="EMBL/GenBank/DDBJ databases">
        <authorList>
            <person name="Song W.-J."/>
            <person name="Kurnit D.M."/>
        </authorList>
    </citation>
    <scope>NUCLEOTIDE SEQUENCE [LARGE SCALE GENOMIC DNA]</scope>
    <source>
        <strain evidence="1 2">IMCC3135</strain>
    </source>
</reference>
<dbReference type="KEGG" id="gai:IMCC3135_07885"/>
<dbReference type="EMBL" id="CP018632">
    <property type="protein sequence ID" value="ASJ71680.1"/>
    <property type="molecule type" value="Genomic_DNA"/>
</dbReference>
<dbReference type="AlphaFoldDB" id="A0A2Z2NSG8"/>
<proteinExistence type="predicted"/>
<keyword evidence="2" id="KW-1185">Reference proteome</keyword>
<evidence type="ECO:0000313" key="1">
    <source>
        <dbReference type="EMBL" id="ASJ71680.1"/>
    </source>
</evidence>
<dbReference type="Proteomes" id="UP000250079">
    <property type="component" value="Chromosome"/>
</dbReference>
<dbReference type="OrthoDB" id="9801954at2"/>
<name>A0A2Z2NSG8_9GAMM</name>
<dbReference type="InterPro" id="IPR029044">
    <property type="entry name" value="Nucleotide-diphossugar_trans"/>
</dbReference>
<organism evidence="1 2">
    <name type="scientific">Granulosicoccus antarcticus IMCC3135</name>
    <dbReference type="NCBI Taxonomy" id="1192854"/>
    <lineage>
        <taxon>Bacteria</taxon>
        <taxon>Pseudomonadati</taxon>
        <taxon>Pseudomonadota</taxon>
        <taxon>Gammaproteobacteria</taxon>
        <taxon>Chromatiales</taxon>
        <taxon>Granulosicoccaceae</taxon>
        <taxon>Granulosicoccus</taxon>
    </lineage>
</organism>
<accession>A0A2Z2NSG8</accession>
<protein>
    <recommendedName>
        <fullName evidence="3">Glycosyltransferase 2-like domain-containing protein</fullName>
    </recommendedName>
</protein>
<dbReference type="Gene3D" id="3.90.550.10">
    <property type="entry name" value="Spore Coat Polysaccharide Biosynthesis Protein SpsA, Chain A"/>
    <property type="match status" value="1"/>
</dbReference>
<evidence type="ECO:0008006" key="3">
    <source>
        <dbReference type="Google" id="ProtNLM"/>
    </source>
</evidence>